<dbReference type="GO" id="GO:0080120">
    <property type="term" value="P:CAAX-box protein maturation"/>
    <property type="evidence" value="ECO:0007669"/>
    <property type="project" value="UniProtKB-ARBA"/>
</dbReference>
<feature type="transmembrane region" description="Helical" evidence="1">
    <location>
        <begin position="12"/>
        <end position="36"/>
    </location>
</feature>
<feature type="transmembrane region" description="Helical" evidence="1">
    <location>
        <begin position="177"/>
        <end position="198"/>
    </location>
</feature>
<evidence type="ECO:0000313" key="3">
    <source>
        <dbReference type="EMBL" id="WFN37878.1"/>
    </source>
</evidence>
<sequence length="341" mass="37718">MSSVCELIKKYQLISYFVLAFAITWAVFSTPFFYSISDPSTFILTMGIGGTGPAFAAIILSRIIKPEKVDTDSRMHLAIFLTAFALTAACIILYLGISLSAASIPLLMLVIINSAIAAYIISSGLSSREGIRNLLNKLYIWKVGWVWYVAALALIPAIMYITMIICSAITENPLGEIIPEVSLGVASSVIIALGYVTLVRGPLREEIGWRGFSLPRLQYLYSPLVGTLLLGVIWTIWHLPLHLNGVYGNGMDGFIERFYFNIGVTFLFTWIYNHSRGSLLMTTFFHTSVNTTATVLLIPAAITGPYYLVFCVLVNIAAIVAIIKDKMWKKLPGDHEAVYKY</sequence>
<proteinExistence type="predicted"/>
<accession>A0AAF0FP52</accession>
<dbReference type="PANTHER" id="PTHR35797">
    <property type="entry name" value="PROTEASE-RELATED"/>
    <property type="match status" value="1"/>
</dbReference>
<dbReference type="InterPro" id="IPR042150">
    <property type="entry name" value="MmRce1-like"/>
</dbReference>
<dbReference type="Pfam" id="PF02517">
    <property type="entry name" value="Rce1-like"/>
    <property type="match status" value="1"/>
</dbReference>
<feature type="domain" description="CAAX prenyl protease 2/Lysostaphin resistance protein A-like" evidence="2">
    <location>
        <begin position="191"/>
        <end position="291"/>
    </location>
</feature>
<dbReference type="PANTHER" id="PTHR35797:SF1">
    <property type="entry name" value="PROTEASE"/>
    <property type="match status" value="1"/>
</dbReference>
<gene>
    <name evidence="3" type="ORF">L1994_05710</name>
</gene>
<reference evidence="3" key="1">
    <citation type="submission" date="2022-01" db="EMBL/GenBank/DDBJ databases">
        <title>Complete genome of Methanomicrobium antiquum DSM 21220.</title>
        <authorList>
            <person name="Chen S.-C."/>
            <person name="You Y.-T."/>
            <person name="Zhou Y.-Z."/>
            <person name="Lai M.-C."/>
        </authorList>
    </citation>
    <scope>NUCLEOTIDE SEQUENCE</scope>
    <source>
        <strain evidence="3">DSM 21220</strain>
    </source>
</reference>
<keyword evidence="3" id="KW-0378">Hydrolase</keyword>
<dbReference type="AlphaFoldDB" id="A0AAF0FP52"/>
<dbReference type="GO" id="GO:0004175">
    <property type="term" value="F:endopeptidase activity"/>
    <property type="evidence" value="ECO:0007669"/>
    <property type="project" value="UniProtKB-ARBA"/>
</dbReference>
<evidence type="ECO:0000259" key="2">
    <source>
        <dbReference type="Pfam" id="PF02517"/>
    </source>
</evidence>
<feature type="transmembrane region" description="Helical" evidence="1">
    <location>
        <begin position="279"/>
        <end position="300"/>
    </location>
</feature>
<evidence type="ECO:0000256" key="1">
    <source>
        <dbReference type="SAM" id="Phobius"/>
    </source>
</evidence>
<keyword evidence="1" id="KW-1133">Transmembrane helix</keyword>
<feature type="transmembrane region" description="Helical" evidence="1">
    <location>
        <begin position="76"/>
        <end position="97"/>
    </location>
</feature>
<dbReference type="EMBL" id="CP091092">
    <property type="protein sequence ID" value="WFN37878.1"/>
    <property type="molecule type" value="Genomic_DNA"/>
</dbReference>
<dbReference type="KEGG" id="manq:L1994_05710"/>
<keyword evidence="3" id="KW-0482">Metalloprotease</keyword>
<feature type="transmembrane region" description="Helical" evidence="1">
    <location>
        <begin position="42"/>
        <end position="64"/>
    </location>
</feature>
<dbReference type="Proteomes" id="UP001218895">
    <property type="component" value="Chromosome"/>
</dbReference>
<evidence type="ECO:0000313" key="4">
    <source>
        <dbReference type="Proteomes" id="UP001218895"/>
    </source>
</evidence>
<feature type="transmembrane region" description="Helical" evidence="1">
    <location>
        <begin position="103"/>
        <end position="125"/>
    </location>
</feature>
<keyword evidence="4" id="KW-1185">Reference proteome</keyword>
<dbReference type="InterPro" id="IPR003675">
    <property type="entry name" value="Rce1/LyrA-like_dom"/>
</dbReference>
<dbReference type="GO" id="GO:0008237">
    <property type="term" value="F:metallopeptidase activity"/>
    <property type="evidence" value="ECO:0007669"/>
    <property type="project" value="UniProtKB-KW"/>
</dbReference>
<feature type="transmembrane region" description="Helical" evidence="1">
    <location>
        <begin position="219"/>
        <end position="237"/>
    </location>
</feature>
<keyword evidence="1" id="KW-0472">Membrane</keyword>
<feature type="transmembrane region" description="Helical" evidence="1">
    <location>
        <begin position="145"/>
        <end position="165"/>
    </location>
</feature>
<feature type="transmembrane region" description="Helical" evidence="1">
    <location>
        <begin position="257"/>
        <end position="272"/>
    </location>
</feature>
<keyword evidence="3" id="KW-0645">Protease</keyword>
<keyword evidence="1" id="KW-0812">Transmembrane</keyword>
<name>A0AAF0FP52_9EURY</name>
<dbReference type="GeneID" id="79949874"/>
<feature type="transmembrane region" description="Helical" evidence="1">
    <location>
        <begin position="306"/>
        <end position="323"/>
    </location>
</feature>
<dbReference type="RefSeq" id="WP_278100718.1">
    <property type="nucleotide sequence ID" value="NZ_CP091092.1"/>
</dbReference>
<protein>
    <submittedName>
        <fullName evidence="3">CPBP family intramembrane metalloprotease</fullName>
    </submittedName>
</protein>
<organism evidence="3 4">
    <name type="scientific">Methanomicrobium antiquum</name>
    <dbReference type="NCBI Taxonomy" id="487686"/>
    <lineage>
        <taxon>Archaea</taxon>
        <taxon>Methanobacteriati</taxon>
        <taxon>Methanobacteriota</taxon>
        <taxon>Stenosarchaea group</taxon>
        <taxon>Methanomicrobia</taxon>
        <taxon>Methanomicrobiales</taxon>
        <taxon>Methanomicrobiaceae</taxon>
        <taxon>Methanomicrobium</taxon>
    </lineage>
</organism>